<dbReference type="STRING" id="660518.SAMN05216218_101205"/>
<gene>
    <name evidence="4" type="ORF">SAMN05216218_101205</name>
</gene>
<evidence type="ECO:0000313" key="5">
    <source>
        <dbReference type="Proteomes" id="UP000199076"/>
    </source>
</evidence>
<evidence type="ECO:0000256" key="2">
    <source>
        <dbReference type="ARBA" id="ARBA00023002"/>
    </source>
</evidence>
<dbReference type="InterPro" id="IPR020904">
    <property type="entry name" value="Sc_DH/Rdtase_CS"/>
</dbReference>
<dbReference type="PRINTS" id="PR00081">
    <property type="entry name" value="GDHRDH"/>
</dbReference>
<dbReference type="SUPFAM" id="SSF51735">
    <property type="entry name" value="NAD(P)-binding Rossmann-fold domains"/>
    <property type="match status" value="1"/>
</dbReference>
<protein>
    <recommendedName>
        <fullName evidence="6">3-oxoacyl-[acyl-carrier protein] reductase</fullName>
    </recommendedName>
</protein>
<dbReference type="InterPro" id="IPR036291">
    <property type="entry name" value="NAD(P)-bd_dom_sf"/>
</dbReference>
<evidence type="ECO:0000256" key="3">
    <source>
        <dbReference type="RuleBase" id="RU000363"/>
    </source>
</evidence>
<dbReference type="GO" id="GO:0016616">
    <property type="term" value="F:oxidoreductase activity, acting on the CH-OH group of donors, NAD or NADP as acceptor"/>
    <property type="evidence" value="ECO:0007669"/>
    <property type="project" value="TreeGrafter"/>
</dbReference>
<organism evidence="4 5">
    <name type="scientific">Halorientalis regularis</name>
    <dbReference type="NCBI Taxonomy" id="660518"/>
    <lineage>
        <taxon>Archaea</taxon>
        <taxon>Methanobacteriati</taxon>
        <taxon>Methanobacteriota</taxon>
        <taxon>Stenosarchaea group</taxon>
        <taxon>Halobacteria</taxon>
        <taxon>Halobacteriales</taxon>
        <taxon>Haloarculaceae</taxon>
        <taxon>Halorientalis</taxon>
    </lineage>
</organism>
<dbReference type="Gene3D" id="3.40.50.720">
    <property type="entry name" value="NAD(P)-binding Rossmann-like Domain"/>
    <property type="match status" value="1"/>
</dbReference>
<dbReference type="InterPro" id="IPR002347">
    <property type="entry name" value="SDR_fam"/>
</dbReference>
<dbReference type="OrthoDB" id="7442at2157"/>
<sequence>MDFGLDDKTALVTGGAGRIGEEDCKTFAQEGAEVVVLDVDEDGAQDVADEINDGDYDGEAIAIECDLTDRDQVGEVVEDLQDATGGVDILVNNAGLVDAVGTAGDLDPDIWDRDLSVNLTGTYNITREIFPNMCDRGWGRIITMSSLAGWEGGYGQISYSTTKAGLIGFGKTLALEGAPEGVTSNILAPTIVVGDLAELPHDQLENINEHWADIARATPMDKLGSEEDVSNLVAYLSSEQAEYITGQVMGVTGGVDLFTY</sequence>
<dbReference type="FunFam" id="3.40.50.720:FF:000173">
    <property type="entry name" value="3-oxoacyl-[acyl-carrier protein] reductase"/>
    <property type="match status" value="1"/>
</dbReference>
<evidence type="ECO:0000256" key="1">
    <source>
        <dbReference type="ARBA" id="ARBA00006484"/>
    </source>
</evidence>
<dbReference type="Pfam" id="PF00106">
    <property type="entry name" value="adh_short"/>
    <property type="match status" value="1"/>
</dbReference>
<dbReference type="RefSeq" id="WP_092686732.1">
    <property type="nucleotide sequence ID" value="NZ_FNBK01000001.1"/>
</dbReference>
<keyword evidence="2" id="KW-0560">Oxidoreductase</keyword>
<dbReference type="PANTHER" id="PTHR42760:SF133">
    <property type="entry name" value="3-OXOACYL-[ACYL-CARRIER-PROTEIN] REDUCTASE"/>
    <property type="match status" value="1"/>
</dbReference>
<keyword evidence="5" id="KW-1185">Reference proteome</keyword>
<dbReference type="EMBL" id="FNBK01000001">
    <property type="protein sequence ID" value="SDE75564.1"/>
    <property type="molecule type" value="Genomic_DNA"/>
</dbReference>
<reference evidence="5" key="1">
    <citation type="submission" date="2016-10" db="EMBL/GenBank/DDBJ databases">
        <authorList>
            <person name="Varghese N."/>
            <person name="Submissions S."/>
        </authorList>
    </citation>
    <scope>NUCLEOTIDE SEQUENCE [LARGE SCALE GENOMIC DNA]</scope>
    <source>
        <strain evidence="5">IBRC-M 10760</strain>
    </source>
</reference>
<dbReference type="PROSITE" id="PS00061">
    <property type="entry name" value="ADH_SHORT"/>
    <property type="match status" value="1"/>
</dbReference>
<accession>A0A1G7FI02</accession>
<evidence type="ECO:0000313" key="4">
    <source>
        <dbReference type="EMBL" id="SDE75564.1"/>
    </source>
</evidence>
<proteinExistence type="inferred from homology"/>
<name>A0A1G7FI02_9EURY</name>
<dbReference type="PRINTS" id="PR00080">
    <property type="entry name" value="SDRFAMILY"/>
</dbReference>
<comment type="similarity">
    <text evidence="1 3">Belongs to the short-chain dehydrogenases/reductases (SDR) family.</text>
</comment>
<evidence type="ECO:0008006" key="6">
    <source>
        <dbReference type="Google" id="ProtNLM"/>
    </source>
</evidence>
<dbReference type="Proteomes" id="UP000199076">
    <property type="component" value="Unassembled WGS sequence"/>
</dbReference>
<dbReference type="PANTHER" id="PTHR42760">
    <property type="entry name" value="SHORT-CHAIN DEHYDROGENASES/REDUCTASES FAMILY MEMBER"/>
    <property type="match status" value="1"/>
</dbReference>
<dbReference type="AlphaFoldDB" id="A0A1G7FI02"/>